<evidence type="ECO:0000313" key="1">
    <source>
        <dbReference type="EnsemblPlants" id="AVESA.00010b.r2.7AG1203500.1.CDS"/>
    </source>
</evidence>
<protein>
    <submittedName>
        <fullName evidence="1">Uncharacterized protein</fullName>
    </submittedName>
</protein>
<name>A0ACD5ZPT1_AVESA</name>
<dbReference type="EnsemblPlants" id="AVESA.00010b.r2.7AG1203500.1">
    <property type="protein sequence ID" value="AVESA.00010b.r2.7AG1203500.1.CDS"/>
    <property type="gene ID" value="AVESA.00010b.r2.7AG1203500"/>
</dbReference>
<accession>A0ACD5ZPT1</accession>
<sequence>MFNLVSEAAASGSGESSWLASVPEALVLAGFLGHVDDGVSNSFLRTPTLRLFPCAVHFFPLALVDIPIQPNAALRICCPLIYRRCRPLPIASHRRRLSLACAVPFSPTSSHPTTTPRPPLTQVPDFPHHNIAFVPSTPLPHICNLWVLRVVVNLTAFDITVPSHGEPCNRLRDNIVAGSEIILFSQCSEYTMEVRPMVALRAALVGGVAAFAKIAGAMKAAGGVKVGAAAAAMTAAATAAVSGKDTANDNQKPGAK</sequence>
<proteinExistence type="predicted"/>
<dbReference type="Proteomes" id="UP001732700">
    <property type="component" value="Chromosome 7A"/>
</dbReference>
<keyword evidence="2" id="KW-1185">Reference proteome</keyword>
<evidence type="ECO:0000313" key="2">
    <source>
        <dbReference type="Proteomes" id="UP001732700"/>
    </source>
</evidence>
<reference evidence="1" key="1">
    <citation type="submission" date="2021-05" db="EMBL/GenBank/DDBJ databases">
        <authorList>
            <person name="Scholz U."/>
            <person name="Mascher M."/>
            <person name="Fiebig A."/>
        </authorList>
    </citation>
    <scope>NUCLEOTIDE SEQUENCE [LARGE SCALE GENOMIC DNA]</scope>
</reference>
<organism evidence="1 2">
    <name type="scientific">Avena sativa</name>
    <name type="common">Oat</name>
    <dbReference type="NCBI Taxonomy" id="4498"/>
    <lineage>
        <taxon>Eukaryota</taxon>
        <taxon>Viridiplantae</taxon>
        <taxon>Streptophyta</taxon>
        <taxon>Embryophyta</taxon>
        <taxon>Tracheophyta</taxon>
        <taxon>Spermatophyta</taxon>
        <taxon>Magnoliopsida</taxon>
        <taxon>Liliopsida</taxon>
        <taxon>Poales</taxon>
        <taxon>Poaceae</taxon>
        <taxon>BOP clade</taxon>
        <taxon>Pooideae</taxon>
        <taxon>Poodae</taxon>
        <taxon>Poeae</taxon>
        <taxon>Poeae Chloroplast Group 1 (Aveneae type)</taxon>
        <taxon>Aveninae</taxon>
        <taxon>Avena</taxon>
    </lineage>
</organism>
<reference evidence="1" key="2">
    <citation type="submission" date="2025-09" db="UniProtKB">
        <authorList>
            <consortium name="EnsemblPlants"/>
        </authorList>
    </citation>
    <scope>IDENTIFICATION</scope>
</reference>